<dbReference type="Pfam" id="PF03466">
    <property type="entry name" value="LysR_substrate"/>
    <property type="match status" value="1"/>
</dbReference>
<dbReference type="GO" id="GO:0043565">
    <property type="term" value="F:sequence-specific DNA binding"/>
    <property type="evidence" value="ECO:0007669"/>
    <property type="project" value="TreeGrafter"/>
</dbReference>
<name>A0A1E5CYB5_9VIBR</name>
<evidence type="ECO:0000256" key="3">
    <source>
        <dbReference type="ARBA" id="ARBA00023125"/>
    </source>
</evidence>
<evidence type="ECO:0000256" key="2">
    <source>
        <dbReference type="ARBA" id="ARBA00023015"/>
    </source>
</evidence>
<dbReference type="SUPFAM" id="SSF53850">
    <property type="entry name" value="Periplasmic binding protein-like II"/>
    <property type="match status" value="1"/>
</dbReference>
<comment type="caution">
    <text evidence="6">The sequence shown here is derived from an EMBL/GenBank/DDBJ whole genome shotgun (WGS) entry which is preliminary data.</text>
</comment>
<feature type="domain" description="HTH lysR-type" evidence="5">
    <location>
        <begin position="12"/>
        <end position="64"/>
    </location>
</feature>
<reference evidence="6 7" key="1">
    <citation type="journal article" date="2012" name="Science">
        <title>Ecological populations of bacteria act as socially cohesive units of antibiotic production and resistance.</title>
        <authorList>
            <person name="Cordero O.X."/>
            <person name="Wildschutte H."/>
            <person name="Kirkup B."/>
            <person name="Proehl S."/>
            <person name="Ngo L."/>
            <person name="Hussain F."/>
            <person name="Le Roux F."/>
            <person name="Mincer T."/>
            <person name="Polz M.F."/>
        </authorList>
    </citation>
    <scope>NUCLEOTIDE SEQUENCE [LARGE SCALE GENOMIC DNA]</scope>
    <source>
        <strain evidence="6 7">FF-238</strain>
    </source>
</reference>
<proteinExistence type="inferred from homology"/>
<evidence type="ECO:0000256" key="4">
    <source>
        <dbReference type="ARBA" id="ARBA00023163"/>
    </source>
</evidence>
<dbReference type="SUPFAM" id="SSF46785">
    <property type="entry name" value="Winged helix' DNA-binding domain"/>
    <property type="match status" value="1"/>
</dbReference>
<dbReference type="GO" id="GO:0003700">
    <property type="term" value="F:DNA-binding transcription factor activity"/>
    <property type="evidence" value="ECO:0007669"/>
    <property type="project" value="InterPro"/>
</dbReference>
<keyword evidence="3" id="KW-0238">DNA-binding</keyword>
<keyword evidence="4" id="KW-0804">Transcription</keyword>
<dbReference type="InterPro" id="IPR000847">
    <property type="entry name" value="LysR_HTH_N"/>
</dbReference>
<dbReference type="AlphaFoldDB" id="A0A1E5CYB5"/>
<gene>
    <name evidence="6" type="ORF">A130_05305</name>
</gene>
<evidence type="ECO:0000313" key="6">
    <source>
        <dbReference type="EMBL" id="OEE75800.1"/>
    </source>
</evidence>
<dbReference type="InterPro" id="IPR036388">
    <property type="entry name" value="WH-like_DNA-bd_sf"/>
</dbReference>
<comment type="similarity">
    <text evidence="1">Belongs to the LysR transcriptional regulatory family.</text>
</comment>
<evidence type="ECO:0000313" key="7">
    <source>
        <dbReference type="Proteomes" id="UP000094165"/>
    </source>
</evidence>
<dbReference type="InterPro" id="IPR036390">
    <property type="entry name" value="WH_DNA-bd_sf"/>
</dbReference>
<protein>
    <submittedName>
        <fullName evidence="6">LysR family transcriptional regulator</fullName>
    </submittedName>
</protein>
<dbReference type="PANTHER" id="PTHR30537:SF32">
    <property type="entry name" value="HTH-TYPE TRANSCRIPTIONAL REGULATOR DSDC"/>
    <property type="match status" value="1"/>
</dbReference>
<dbReference type="Gene3D" id="3.40.190.10">
    <property type="entry name" value="Periplasmic binding protein-like II"/>
    <property type="match status" value="2"/>
</dbReference>
<sequence length="309" mass="34552">MKHVKSSMGSGLITFVETAKHRSLTSAAKALCVTTGAVSQQLIQLENQLGFTLFHRHSRGIQLSDEGKELLDVVESGLEDIDSVIDKILTSEVDSNEIRLKLTPSFAFKWLVPRLENFHKQYPDIQIQIFAEGALVESEIKDYDLAIDYGPLTHKHADSMLLKPELLMKEKLLPVMSPSYLKGHPQLESTSLQHSDFDSVVLLHDAMPWDNASRDLEWKSWASIYGVEIKVNQGHFFNRTDMAMSAAEAGVGIAMARTALIQDELRTKRLVTPFEPIPAGAGYFLISNTTSPAVEKFTAWLRVQIKNES</sequence>
<dbReference type="Gene3D" id="1.10.10.10">
    <property type="entry name" value="Winged helix-like DNA-binding domain superfamily/Winged helix DNA-binding domain"/>
    <property type="match status" value="1"/>
</dbReference>
<dbReference type="PROSITE" id="PS50931">
    <property type="entry name" value="HTH_LYSR"/>
    <property type="match status" value="1"/>
</dbReference>
<dbReference type="InterPro" id="IPR058163">
    <property type="entry name" value="LysR-type_TF_proteobact-type"/>
</dbReference>
<keyword evidence="7" id="KW-1185">Reference proteome</keyword>
<dbReference type="InterPro" id="IPR005119">
    <property type="entry name" value="LysR_subst-bd"/>
</dbReference>
<dbReference type="PANTHER" id="PTHR30537">
    <property type="entry name" value="HTH-TYPE TRANSCRIPTIONAL REGULATOR"/>
    <property type="match status" value="1"/>
</dbReference>
<accession>A0A1E5CYB5</accession>
<dbReference type="EMBL" id="AJYW02000134">
    <property type="protein sequence ID" value="OEE75800.1"/>
    <property type="molecule type" value="Genomic_DNA"/>
</dbReference>
<dbReference type="Proteomes" id="UP000094165">
    <property type="component" value="Unassembled WGS sequence"/>
</dbReference>
<evidence type="ECO:0000259" key="5">
    <source>
        <dbReference type="PROSITE" id="PS50931"/>
    </source>
</evidence>
<dbReference type="Pfam" id="PF00126">
    <property type="entry name" value="HTH_1"/>
    <property type="match status" value="1"/>
</dbReference>
<organism evidence="6 7">
    <name type="scientific">Vibrio genomosp. F6 str. FF-238</name>
    <dbReference type="NCBI Taxonomy" id="1191298"/>
    <lineage>
        <taxon>Bacteria</taxon>
        <taxon>Pseudomonadati</taxon>
        <taxon>Pseudomonadota</taxon>
        <taxon>Gammaproteobacteria</taxon>
        <taxon>Vibrionales</taxon>
        <taxon>Vibrionaceae</taxon>
        <taxon>Vibrio</taxon>
    </lineage>
</organism>
<keyword evidence="2" id="KW-0805">Transcription regulation</keyword>
<dbReference type="GO" id="GO:0006351">
    <property type="term" value="P:DNA-templated transcription"/>
    <property type="evidence" value="ECO:0007669"/>
    <property type="project" value="TreeGrafter"/>
</dbReference>
<evidence type="ECO:0000256" key="1">
    <source>
        <dbReference type="ARBA" id="ARBA00009437"/>
    </source>
</evidence>
<dbReference type="CDD" id="cd08432">
    <property type="entry name" value="PBP2_GcdR_TrpI_HvrB_AmpR_like"/>
    <property type="match status" value="1"/>
</dbReference>